<dbReference type="SMART" id="SM00609">
    <property type="entry name" value="VIT"/>
    <property type="match status" value="1"/>
</dbReference>
<dbReference type="SUPFAM" id="SSF53300">
    <property type="entry name" value="vWA-like"/>
    <property type="match status" value="1"/>
</dbReference>
<evidence type="ECO:0000313" key="4">
    <source>
        <dbReference type="EMBL" id="KJE94062.1"/>
    </source>
</evidence>
<dbReference type="Pfam" id="PF08487">
    <property type="entry name" value="VIT"/>
    <property type="match status" value="1"/>
</dbReference>
<gene>
    <name evidence="4" type="ORF">CAOG_004759</name>
</gene>
<organism evidence="4 5">
    <name type="scientific">Capsaspora owczarzaki (strain ATCC 30864)</name>
    <dbReference type="NCBI Taxonomy" id="595528"/>
    <lineage>
        <taxon>Eukaryota</taxon>
        <taxon>Filasterea</taxon>
        <taxon>Capsaspora</taxon>
    </lineage>
</organism>
<evidence type="ECO:0000259" key="2">
    <source>
        <dbReference type="PROSITE" id="PS50234"/>
    </source>
</evidence>
<dbReference type="InterPro" id="IPR036465">
    <property type="entry name" value="vWFA_dom_sf"/>
</dbReference>
<feature type="compositionally biased region" description="Gly residues" evidence="1">
    <location>
        <begin position="667"/>
        <end position="676"/>
    </location>
</feature>
<dbReference type="OrthoDB" id="1729737at2759"/>
<evidence type="ECO:0000259" key="3">
    <source>
        <dbReference type="PROSITE" id="PS51468"/>
    </source>
</evidence>
<dbReference type="OMA" id="QRAIMTT"/>
<feature type="region of interest" description="Disordered" evidence="1">
    <location>
        <begin position="789"/>
        <end position="814"/>
    </location>
</feature>
<name>A0A0D2VSI5_CAPO3</name>
<protein>
    <submittedName>
        <fullName evidence="4">von Willebrand domain-containing protein</fullName>
    </submittedName>
</protein>
<feature type="domain" description="VIT" evidence="3">
    <location>
        <begin position="19"/>
        <end position="147"/>
    </location>
</feature>
<dbReference type="PANTHER" id="PTHR45737:SF6">
    <property type="entry name" value="VON WILLEBRAND FACTOR A DOMAIN-CONTAINING PROTEIN 5A"/>
    <property type="match status" value="1"/>
</dbReference>
<dbReference type="STRING" id="595528.A0A0D2VSI5"/>
<dbReference type="PANTHER" id="PTHR45737">
    <property type="entry name" value="VON WILLEBRAND FACTOR A DOMAIN-CONTAINING PROTEIN 5A"/>
    <property type="match status" value="1"/>
</dbReference>
<feature type="compositionally biased region" description="Low complexity" evidence="1">
    <location>
        <begin position="681"/>
        <end position="690"/>
    </location>
</feature>
<proteinExistence type="predicted"/>
<dbReference type="InterPro" id="IPR013694">
    <property type="entry name" value="VIT"/>
</dbReference>
<feature type="region of interest" description="Disordered" evidence="1">
    <location>
        <begin position="652"/>
        <end position="765"/>
    </location>
</feature>
<evidence type="ECO:0000313" key="5">
    <source>
        <dbReference type="Proteomes" id="UP000008743"/>
    </source>
</evidence>
<accession>A0A0D2VSI5</accession>
<feature type="compositionally biased region" description="Polar residues" evidence="1">
    <location>
        <begin position="652"/>
        <end position="663"/>
    </location>
</feature>
<dbReference type="EMBL" id="KE346366">
    <property type="protein sequence ID" value="KJE94062.1"/>
    <property type="molecule type" value="Genomic_DNA"/>
</dbReference>
<reference evidence="5" key="1">
    <citation type="submission" date="2011-02" db="EMBL/GenBank/DDBJ databases">
        <title>The Genome Sequence of Capsaspora owczarzaki ATCC 30864.</title>
        <authorList>
            <person name="Russ C."/>
            <person name="Cuomo C."/>
            <person name="Burger G."/>
            <person name="Gray M.W."/>
            <person name="Holland P.W.H."/>
            <person name="King N."/>
            <person name="Lang F.B.F."/>
            <person name="Roger A.J."/>
            <person name="Ruiz-Trillo I."/>
            <person name="Young S.K."/>
            <person name="Zeng Q."/>
            <person name="Gargeya S."/>
            <person name="Alvarado L."/>
            <person name="Berlin A."/>
            <person name="Chapman S.B."/>
            <person name="Chen Z."/>
            <person name="Freedman E."/>
            <person name="Gellesch M."/>
            <person name="Goldberg J."/>
            <person name="Griggs A."/>
            <person name="Gujja S."/>
            <person name="Heilman E."/>
            <person name="Heiman D."/>
            <person name="Howarth C."/>
            <person name="Mehta T."/>
            <person name="Neiman D."/>
            <person name="Pearson M."/>
            <person name="Roberts A."/>
            <person name="Saif S."/>
            <person name="Shea T."/>
            <person name="Shenoy N."/>
            <person name="Sisk P."/>
            <person name="Stolte C."/>
            <person name="Sykes S."/>
            <person name="White J."/>
            <person name="Yandava C."/>
            <person name="Haas B."/>
            <person name="Nusbaum C."/>
            <person name="Birren B."/>
        </authorList>
    </citation>
    <scope>NUCLEOTIDE SEQUENCE</scope>
    <source>
        <strain evidence="5">ATCC 30864</strain>
    </source>
</reference>
<dbReference type="Proteomes" id="UP000008743">
    <property type="component" value="Unassembled WGS sequence"/>
</dbReference>
<dbReference type="SMART" id="SM00327">
    <property type="entry name" value="VWA"/>
    <property type="match status" value="1"/>
</dbReference>
<dbReference type="Pfam" id="PF13768">
    <property type="entry name" value="VWA_3"/>
    <property type="match status" value="1"/>
</dbReference>
<dbReference type="InParanoid" id="A0A0D2VSI5"/>
<dbReference type="Gene3D" id="3.40.50.410">
    <property type="entry name" value="von Willebrand factor, type A domain"/>
    <property type="match status" value="1"/>
</dbReference>
<feature type="domain" description="VWFA" evidence="2">
    <location>
        <begin position="292"/>
        <end position="464"/>
    </location>
</feature>
<dbReference type="AlphaFoldDB" id="A0A0D2VSI5"/>
<evidence type="ECO:0000256" key="1">
    <source>
        <dbReference type="SAM" id="MobiDB-lite"/>
    </source>
</evidence>
<keyword evidence="5" id="KW-1185">Reference proteome</keyword>
<dbReference type="InterPro" id="IPR002035">
    <property type="entry name" value="VWF_A"/>
</dbReference>
<dbReference type="RefSeq" id="XP_004347510.1">
    <property type="nucleotide sequence ID" value="XM_004347460.2"/>
</dbReference>
<feature type="compositionally biased region" description="Low complexity" evidence="1">
    <location>
        <begin position="718"/>
        <end position="748"/>
    </location>
</feature>
<dbReference type="PROSITE" id="PS51468">
    <property type="entry name" value="VIT"/>
    <property type="match status" value="1"/>
</dbReference>
<dbReference type="PhylomeDB" id="A0A0D2VSI5"/>
<dbReference type="PROSITE" id="PS50234">
    <property type="entry name" value="VWFA"/>
    <property type="match status" value="1"/>
</dbReference>
<sequence>MTTVIVQPGTVQILCGLYRVDVHTDSIIPSAPIPLHGVHVEANVVDMVTEVTLTQQYSNYESVPIEARYVFPLDEGAAVCEFEAEIDGQLVSGVVKEKEEARREYTEAVARGDGAYLLEQARADIFSIKVGNLPPGKTCAIRITYIVALKVEGDAVRFLLPTTVAPRYTPYRDTQEAVPSTGVISHFNYWGLGRAPYGLSLNVNCEMRSPITKASSPTHGIAVTQNSATPQRAQIALAAGLTALDRDLIVLVETQTPHEPRLCLETDPEANGSRAMMLTLVPHFELDDIKCEVIFVVDRSGSMGGSQILQARNALTLFLKSLPTNSRFNIVGFGDSYQTLFPEAVGYSQANLNTALKHVSTMDANLGGTELLAPLRAIERMKTRADFPRQVFVLTDGQVSNTDQVIAQVNSDSKNARYFALGIGSGVSHHLVEGIARAGKGNAQFVVDGERMETKVMRQLKDAIQPSLTDVRVNWGLDEIPAAVVEPPKVKSLLGYKKPEPAERPFRQAPFTVPPVFDGSRFLIFAFLKPGVPAPKQVTIHAISPDGPLEVALDVKEEETLEGNTIHRMAARTMIRDLEEGTSFMHQSTGGYKRATDDAIKKEIVRLGTTYSLASRHTSFIAIEKRPNQPQFQSSWFGESYIVPKPQPVVRNTPTLSPASSISAPLGGRGGYGGGAPRMRSAAPPTSTSSNSGFFGQVTGAIGSMFGSSPAPPPPAPGGAAPMQAQAQRLSYASAPSAAPSPMAYESYSADKRKKSRSSSGSNAMLDGAVAKPAMAMPSMSFARSSAAAAAAPMPRKEKEMKLSRASSDDDEEEAEGFGLFADDSVNECMMAAELGQERLDLQPQSLFMAQQQSRPAGRAADPSQTLQTIVNLQLIDGAFEPTQALATALGVAPGLFQTLAASLGVSAGVVAAALALAYLQTKLSQFAEDWEMIANKANSWLKKTLKAESSPRSPADLVREVTASL</sequence>
<dbReference type="eggNOG" id="ENOG502QRPK">
    <property type="taxonomic scope" value="Eukaryota"/>
</dbReference>